<dbReference type="NCBIfam" id="TIGR02982">
    <property type="entry name" value="heterocyst_DevA"/>
    <property type="match status" value="1"/>
</dbReference>
<dbReference type="InterPro" id="IPR027417">
    <property type="entry name" value="P-loop_NTPase"/>
</dbReference>
<evidence type="ECO:0000256" key="3">
    <source>
        <dbReference type="ARBA" id="ARBA00022741"/>
    </source>
</evidence>
<evidence type="ECO:0000313" key="6">
    <source>
        <dbReference type="EMBL" id="AKV71854.1"/>
    </source>
</evidence>
<dbReference type="InterPro" id="IPR025662">
    <property type="entry name" value="Sigma_54_int_dom_ATP-bd_1"/>
</dbReference>
<proteinExistence type="inferred from homology"/>
<dbReference type="InterPro" id="IPR003593">
    <property type="entry name" value="AAA+_ATPase"/>
</dbReference>
<evidence type="ECO:0000256" key="1">
    <source>
        <dbReference type="ARBA" id="ARBA00005417"/>
    </source>
</evidence>
<dbReference type="GO" id="GO:0005886">
    <property type="term" value="C:plasma membrane"/>
    <property type="evidence" value="ECO:0007669"/>
    <property type="project" value="UniProtKB-ARBA"/>
</dbReference>
<dbReference type="PROSITE" id="PS00211">
    <property type="entry name" value="ABC_TRANSPORTER_1"/>
    <property type="match status" value="1"/>
</dbReference>
<sequence length="225" mass="25341">MNDAVFVSNLNHYYGHRQLRQQVLFDINLVINEGEIVLLTGESGSGKTTLLSLIGALRSITEGNVVVLNRQLYRANEARLVDVRRRVGYIFQSHNLLQFMTALQNVRMSAELLEEPYLGPAIERAHRILDAVGLKSRKDYYPHELSGGQKQRVAIARALVNSPKLILADEPTASLDSKTGREIINLIQRLAQEQGSAVLLVTHDNRIFDIAHRILSMEDGRLYET</sequence>
<dbReference type="SMART" id="SM00382">
    <property type="entry name" value="AAA"/>
    <property type="match status" value="1"/>
</dbReference>
<dbReference type="GO" id="GO:0005524">
    <property type="term" value="F:ATP binding"/>
    <property type="evidence" value="ECO:0007669"/>
    <property type="project" value="UniProtKB-KW"/>
</dbReference>
<reference evidence="6" key="1">
    <citation type="journal article" date="2015" name="Angew. Chem. Int. Ed. Engl.">
        <title>Biosynthesis-Assisted Structural Elucidation of the Bartolosides, Chlorinated Aromatic Glycolipids from Cyanobacteria.</title>
        <authorList>
            <person name="Leao P.N."/>
            <person name="Nakamura H."/>
            <person name="Costa M."/>
            <person name="Pereira A.R."/>
            <person name="Martins R."/>
            <person name="Vasconcelos V."/>
            <person name="Gerwick W.H."/>
            <person name="Balskus E.P."/>
        </authorList>
    </citation>
    <scope>NUCLEOTIDE SEQUENCE</scope>
    <source>
        <strain evidence="6">LEGE 06155</strain>
    </source>
</reference>
<protein>
    <submittedName>
        <fullName evidence="6">DevA family protein</fullName>
    </submittedName>
</protein>
<dbReference type="Gene3D" id="3.40.50.300">
    <property type="entry name" value="P-loop containing nucleotide triphosphate hydrolases"/>
    <property type="match status" value="1"/>
</dbReference>
<name>A0A0K1SAX1_9SYNC</name>
<organism evidence="6">
    <name type="scientific">Synechocystis salina LEGE 06155</name>
    <dbReference type="NCBI Taxonomy" id="945782"/>
    <lineage>
        <taxon>Bacteria</taxon>
        <taxon>Bacillati</taxon>
        <taxon>Cyanobacteriota</taxon>
        <taxon>Cyanophyceae</taxon>
        <taxon>Synechococcales</taxon>
        <taxon>Merismopediaceae</taxon>
        <taxon>Synechocystis</taxon>
    </lineage>
</organism>
<evidence type="ECO:0000259" key="5">
    <source>
        <dbReference type="PROSITE" id="PS50893"/>
    </source>
</evidence>
<dbReference type="PROSITE" id="PS00675">
    <property type="entry name" value="SIGMA54_INTERACT_1"/>
    <property type="match status" value="1"/>
</dbReference>
<dbReference type="PROSITE" id="PS50893">
    <property type="entry name" value="ABC_TRANSPORTER_2"/>
    <property type="match status" value="1"/>
</dbReference>
<feature type="domain" description="ABC transporter" evidence="5">
    <location>
        <begin position="5"/>
        <end position="225"/>
    </location>
</feature>
<dbReference type="InterPro" id="IPR003439">
    <property type="entry name" value="ABC_transporter-like_ATP-bd"/>
</dbReference>
<dbReference type="CDD" id="cd03255">
    <property type="entry name" value="ABC_MJ0796_LolCDE_FtsE"/>
    <property type="match status" value="1"/>
</dbReference>
<dbReference type="InterPro" id="IPR017911">
    <property type="entry name" value="MacB-like_ATP-bd"/>
</dbReference>
<comment type="similarity">
    <text evidence="1">Belongs to the ABC transporter superfamily.</text>
</comment>
<accession>A0A0K1SAX1</accession>
<keyword evidence="4" id="KW-0067">ATP-binding</keyword>
<dbReference type="GO" id="GO:0016887">
    <property type="term" value="F:ATP hydrolysis activity"/>
    <property type="evidence" value="ECO:0007669"/>
    <property type="project" value="InterPro"/>
</dbReference>
<evidence type="ECO:0000256" key="2">
    <source>
        <dbReference type="ARBA" id="ARBA00022448"/>
    </source>
</evidence>
<evidence type="ECO:0000256" key="4">
    <source>
        <dbReference type="ARBA" id="ARBA00022840"/>
    </source>
</evidence>
<dbReference type="InterPro" id="IPR014324">
    <property type="entry name" value="ABC_heterocyst_DevA"/>
</dbReference>
<dbReference type="EMBL" id="KR059027">
    <property type="protein sequence ID" value="AKV71854.1"/>
    <property type="molecule type" value="Genomic_DNA"/>
</dbReference>
<dbReference type="Pfam" id="PF00005">
    <property type="entry name" value="ABC_tran"/>
    <property type="match status" value="1"/>
</dbReference>
<dbReference type="SUPFAM" id="SSF52540">
    <property type="entry name" value="P-loop containing nucleoside triphosphate hydrolases"/>
    <property type="match status" value="1"/>
</dbReference>
<dbReference type="GO" id="GO:0022857">
    <property type="term" value="F:transmembrane transporter activity"/>
    <property type="evidence" value="ECO:0007669"/>
    <property type="project" value="TreeGrafter"/>
</dbReference>
<dbReference type="PANTHER" id="PTHR24220:SF376">
    <property type="entry name" value="ABC TRANSPORTER"/>
    <property type="match status" value="1"/>
</dbReference>
<dbReference type="FunFam" id="3.40.50.300:FF:000056">
    <property type="entry name" value="Cell division ATP-binding protein FtsE"/>
    <property type="match status" value="1"/>
</dbReference>
<dbReference type="InterPro" id="IPR015854">
    <property type="entry name" value="ABC_transpr_LolD-like"/>
</dbReference>
<keyword evidence="2" id="KW-0813">Transport</keyword>
<dbReference type="InterPro" id="IPR017871">
    <property type="entry name" value="ABC_transporter-like_CS"/>
</dbReference>
<keyword evidence="3" id="KW-0547">Nucleotide-binding</keyword>
<dbReference type="AlphaFoldDB" id="A0A0K1SAX1"/>
<dbReference type="PANTHER" id="PTHR24220">
    <property type="entry name" value="IMPORT ATP-BINDING PROTEIN"/>
    <property type="match status" value="1"/>
</dbReference>